<proteinExistence type="predicted"/>
<dbReference type="RefSeq" id="WP_243066594.1">
    <property type="nucleotide sequence ID" value="NZ_JAIVFK010000004.1"/>
</dbReference>
<reference evidence="1" key="1">
    <citation type="journal article" date="2022" name="ISME J.">
        <title>Identification of active gaseous-alkane degraders at natural gas seeps.</title>
        <authorList>
            <person name="Farhan Ul Haque M."/>
            <person name="Hernandez M."/>
            <person name="Crombie A.T."/>
            <person name="Murrell J.C."/>
        </authorList>
    </citation>
    <scope>NUCLEOTIDE SEQUENCE</scope>
    <source>
        <strain evidence="1">PC2</strain>
    </source>
</reference>
<keyword evidence="2" id="KW-1185">Reference proteome</keyword>
<name>A0ABS9Z4N1_9HYPH</name>
<comment type="caution">
    <text evidence="1">The sequence shown here is derived from an EMBL/GenBank/DDBJ whole genome shotgun (WGS) entry which is preliminary data.</text>
</comment>
<sequence>MVIVEFATVKAAGKAAQVVANQLIDQAMKEADNDNALISDIISRYGDQAEHELGQIGVHRFALHEYFERARPDARIDPRFGFDGGQGEMRFE</sequence>
<evidence type="ECO:0000313" key="2">
    <source>
        <dbReference type="Proteomes" id="UP001139104"/>
    </source>
</evidence>
<gene>
    <name evidence="1" type="ORF">K2U94_07425</name>
</gene>
<protein>
    <submittedName>
        <fullName evidence="1">Uncharacterized protein</fullName>
    </submittedName>
</protein>
<dbReference type="Proteomes" id="UP001139104">
    <property type="component" value="Unassembled WGS sequence"/>
</dbReference>
<organism evidence="1 2">
    <name type="scientific">Candidatus Rhodoblastus alkanivorans</name>
    <dbReference type="NCBI Taxonomy" id="2954117"/>
    <lineage>
        <taxon>Bacteria</taxon>
        <taxon>Pseudomonadati</taxon>
        <taxon>Pseudomonadota</taxon>
        <taxon>Alphaproteobacteria</taxon>
        <taxon>Hyphomicrobiales</taxon>
        <taxon>Rhodoblastaceae</taxon>
        <taxon>Rhodoblastus</taxon>
    </lineage>
</organism>
<accession>A0ABS9Z4N1</accession>
<evidence type="ECO:0000313" key="1">
    <source>
        <dbReference type="EMBL" id="MCI4682593.1"/>
    </source>
</evidence>
<dbReference type="EMBL" id="JAIVFP010000001">
    <property type="protein sequence ID" value="MCI4682593.1"/>
    <property type="molecule type" value="Genomic_DNA"/>
</dbReference>